<organism evidence="2 3">
    <name type="scientific">Gelatiniphilus marinus</name>
    <dbReference type="NCBI Taxonomy" id="1759464"/>
    <lineage>
        <taxon>Bacteria</taxon>
        <taxon>Pseudomonadati</taxon>
        <taxon>Bacteroidota</taxon>
        <taxon>Flavobacteriia</taxon>
        <taxon>Flavobacteriales</taxon>
        <taxon>Flavobacteriaceae</taxon>
        <taxon>Gelatiniphilus</taxon>
    </lineage>
</organism>
<dbReference type="InterPro" id="IPR001173">
    <property type="entry name" value="Glyco_trans_2-like"/>
</dbReference>
<name>A0ABW5JR33_9FLAO</name>
<protein>
    <submittedName>
        <fullName evidence="2">Glycosyltransferase family 2 protein</fullName>
    </submittedName>
</protein>
<dbReference type="EMBL" id="JBHULK010000001">
    <property type="protein sequence ID" value="MFD2533937.1"/>
    <property type="molecule type" value="Genomic_DNA"/>
</dbReference>
<dbReference type="PANTHER" id="PTHR22916">
    <property type="entry name" value="GLYCOSYLTRANSFERASE"/>
    <property type="match status" value="1"/>
</dbReference>
<dbReference type="RefSeq" id="WP_388013508.1">
    <property type="nucleotide sequence ID" value="NZ_JBHUDT010000001.1"/>
</dbReference>
<dbReference type="PANTHER" id="PTHR22916:SF69">
    <property type="entry name" value="BIFUNCTIONAL GLYCOSYLTRANSFERASE PGTA"/>
    <property type="match status" value="1"/>
</dbReference>
<evidence type="ECO:0000313" key="3">
    <source>
        <dbReference type="Proteomes" id="UP001597441"/>
    </source>
</evidence>
<reference evidence="3" key="1">
    <citation type="journal article" date="2019" name="Int. J. Syst. Evol. Microbiol.">
        <title>The Global Catalogue of Microorganisms (GCM) 10K type strain sequencing project: providing services to taxonomists for standard genome sequencing and annotation.</title>
        <authorList>
            <consortium name="The Broad Institute Genomics Platform"/>
            <consortium name="The Broad Institute Genome Sequencing Center for Infectious Disease"/>
            <person name="Wu L."/>
            <person name="Ma J."/>
        </authorList>
    </citation>
    <scope>NUCLEOTIDE SEQUENCE [LARGE SCALE GENOMIC DNA]</scope>
    <source>
        <strain evidence="3">KCTC 42903</strain>
    </source>
</reference>
<dbReference type="Proteomes" id="UP001597441">
    <property type="component" value="Unassembled WGS sequence"/>
</dbReference>
<proteinExistence type="predicted"/>
<dbReference type="Pfam" id="PF00535">
    <property type="entry name" value="Glycos_transf_2"/>
    <property type="match status" value="1"/>
</dbReference>
<accession>A0ABW5JR33</accession>
<evidence type="ECO:0000313" key="2">
    <source>
        <dbReference type="EMBL" id="MFD2533937.1"/>
    </source>
</evidence>
<dbReference type="CDD" id="cd00761">
    <property type="entry name" value="Glyco_tranf_GTA_type"/>
    <property type="match status" value="1"/>
</dbReference>
<comment type="caution">
    <text evidence="2">The sequence shown here is derived from an EMBL/GenBank/DDBJ whole genome shotgun (WGS) entry which is preliminary data.</text>
</comment>
<feature type="domain" description="Glycosyltransferase 2-like" evidence="1">
    <location>
        <begin position="7"/>
        <end position="172"/>
    </location>
</feature>
<sequence length="335" mass="38919">MQKPLISILTPFKNTEAFLEDCLNSIIKQNYTNWELLIVDDNSTDSSYKLVEEFAKKDSRIILLKNPGKGIIDALKLAFINSKGELITRMDSDDVMQPNKLEVLANKLLTYGKQHVAIGQVNYFSEDGIKDGYKSYEIWLNNLTKTGNNYSEIYKECAIPSPCWMVYRKDLIACDAFNPSIYPEDYDLAFRFYKNHYKCIPCDEVIHNWRDYSSRTSRTHAHYAENHFLDLKLKYFLELDYSPNKTLVVWGAGKKGKLIAKKLIEKDMSFEWICDNPKKIGRDIYGKTLQPFSFLKTINTAQSIITVANRSAQKEIYSYLKSINMVNTKDFFFFC</sequence>
<dbReference type="InterPro" id="IPR029044">
    <property type="entry name" value="Nucleotide-diphossugar_trans"/>
</dbReference>
<evidence type="ECO:0000259" key="1">
    <source>
        <dbReference type="Pfam" id="PF00535"/>
    </source>
</evidence>
<gene>
    <name evidence="2" type="ORF">ACFSQS_02385</name>
</gene>
<dbReference type="SUPFAM" id="SSF53448">
    <property type="entry name" value="Nucleotide-diphospho-sugar transferases"/>
    <property type="match status" value="1"/>
</dbReference>
<dbReference type="Gene3D" id="3.90.550.10">
    <property type="entry name" value="Spore Coat Polysaccharide Biosynthesis Protein SpsA, Chain A"/>
    <property type="match status" value="1"/>
</dbReference>
<keyword evidence="3" id="KW-1185">Reference proteome</keyword>